<feature type="signal peptide" evidence="6">
    <location>
        <begin position="1"/>
        <end position="22"/>
    </location>
</feature>
<dbReference type="GO" id="GO:0030544">
    <property type="term" value="F:Hsp70 protein binding"/>
    <property type="evidence" value="ECO:0007669"/>
    <property type="project" value="InterPro"/>
</dbReference>
<feature type="zinc finger region" description="CR-type" evidence="5">
    <location>
        <begin position="142"/>
        <end position="225"/>
    </location>
</feature>
<evidence type="ECO:0000256" key="2">
    <source>
        <dbReference type="ARBA" id="ARBA00022737"/>
    </source>
</evidence>
<dbReference type="PANTHER" id="PTHR43888">
    <property type="entry name" value="DNAJ-LIKE-2, ISOFORM A-RELATED"/>
    <property type="match status" value="1"/>
</dbReference>
<dbReference type="InterPro" id="IPR018253">
    <property type="entry name" value="DnaJ_domain_CS"/>
</dbReference>
<evidence type="ECO:0000259" key="7">
    <source>
        <dbReference type="PROSITE" id="PS50076"/>
    </source>
</evidence>
<feature type="chain" id="PRO_5004249381" evidence="6">
    <location>
        <begin position="23"/>
        <end position="363"/>
    </location>
</feature>
<dbReference type="Gene3D" id="1.10.287.110">
    <property type="entry name" value="DnaJ domain"/>
    <property type="match status" value="1"/>
</dbReference>
<dbReference type="CDD" id="cd06257">
    <property type="entry name" value="DnaJ"/>
    <property type="match status" value="1"/>
</dbReference>
<dbReference type="Pfam" id="PF01556">
    <property type="entry name" value="DnaJ_C"/>
    <property type="match status" value="1"/>
</dbReference>
<dbReference type="SUPFAM" id="SSF46565">
    <property type="entry name" value="Chaperone J-domain"/>
    <property type="match status" value="1"/>
</dbReference>
<dbReference type="VEuPathDB" id="AmoebaDB:DDB_G0282313"/>
<dbReference type="InterPro" id="IPR036869">
    <property type="entry name" value="J_dom_sf"/>
</dbReference>
<proteinExistence type="inferred from homology"/>
<evidence type="ECO:0000256" key="5">
    <source>
        <dbReference type="PROSITE-ProRule" id="PRU00546"/>
    </source>
</evidence>
<dbReference type="InParanoid" id="Q54SQ0"/>
<evidence type="ECO:0000313" key="9">
    <source>
        <dbReference type="EMBL" id="EAL66278.1"/>
    </source>
</evidence>
<keyword evidence="2" id="KW-0677">Repeat</keyword>
<dbReference type="SMR" id="Q54SQ0"/>
<dbReference type="Pfam" id="PF00684">
    <property type="entry name" value="DnaJ_CXXCXGXG"/>
    <property type="match status" value="1"/>
</dbReference>
<keyword evidence="10" id="KW-1185">Reference proteome</keyword>
<dbReference type="GO" id="GO:0051082">
    <property type="term" value="F:unfolded protein binding"/>
    <property type="evidence" value="ECO:0007669"/>
    <property type="project" value="InterPro"/>
</dbReference>
<dbReference type="PaxDb" id="44689-DDB0233608"/>
<keyword evidence="9" id="KW-0346">Stress response</keyword>
<evidence type="ECO:0000259" key="8">
    <source>
        <dbReference type="PROSITE" id="PS51188"/>
    </source>
</evidence>
<dbReference type="CDD" id="cd10719">
    <property type="entry name" value="DnaJ_zf"/>
    <property type="match status" value="1"/>
</dbReference>
<dbReference type="CDD" id="cd10747">
    <property type="entry name" value="DnaJ_C"/>
    <property type="match status" value="1"/>
</dbReference>
<dbReference type="dictyBase" id="DDB_G0282313"/>
<dbReference type="GO" id="GO:0005737">
    <property type="term" value="C:cytoplasm"/>
    <property type="evidence" value="ECO:0000318"/>
    <property type="project" value="GO_Central"/>
</dbReference>
<comment type="caution">
    <text evidence="9">The sequence shown here is derived from an EMBL/GenBank/DDBJ whole genome shotgun (WGS) entry which is preliminary data.</text>
</comment>
<dbReference type="SMART" id="SM00271">
    <property type="entry name" value="DnaJ"/>
    <property type="match status" value="1"/>
</dbReference>
<dbReference type="GO" id="GO:0008270">
    <property type="term" value="F:zinc ion binding"/>
    <property type="evidence" value="ECO:0007669"/>
    <property type="project" value="UniProtKB-KW"/>
</dbReference>
<keyword evidence="6" id="KW-0732">Signal</keyword>
<dbReference type="GO" id="GO:0005524">
    <property type="term" value="F:ATP binding"/>
    <property type="evidence" value="ECO:0007669"/>
    <property type="project" value="InterPro"/>
</dbReference>
<organism evidence="9 10">
    <name type="scientific">Dictyostelium discoideum</name>
    <name type="common">Social amoeba</name>
    <dbReference type="NCBI Taxonomy" id="44689"/>
    <lineage>
        <taxon>Eukaryota</taxon>
        <taxon>Amoebozoa</taxon>
        <taxon>Evosea</taxon>
        <taxon>Eumycetozoa</taxon>
        <taxon>Dictyostelia</taxon>
        <taxon>Dictyosteliales</taxon>
        <taxon>Dictyosteliaceae</taxon>
        <taxon>Dictyostelium</taxon>
    </lineage>
</organism>
<dbReference type="InterPro" id="IPR001305">
    <property type="entry name" value="HSP_DnaJ_Cys-rich_dom"/>
</dbReference>
<dbReference type="eggNOG" id="KOG0712">
    <property type="taxonomic scope" value="Eukaryota"/>
</dbReference>
<dbReference type="STRING" id="44689.Q54SQ0"/>
<dbReference type="PRINTS" id="PR00625">
    <property type="entry name" value="JDOMAIN"/>
</dbReference>
<evidence type="ECO:0000256" key="6">
    <source>
        <dbReference type="SAM" id="SignalP"/>
    </source>
</evidence>
<keyword evidence="4 5" id="KW-0862">Zinc</keyword>
<dbReference type="PRO" id="PR:Q54SQ0"/>
<dbReference type="Proteomes" id="UP000002195">
    <property type="component" value="Unassembled WGS sequence"/>
</dbReference>
<dbReference type="GeneID" id="8623510"/>
<dbReference type="GO" id="GO:0042026">
    <property type="term" value="P:protein refolding"/>
    <property type="evidence" value="ECO:0000318"/>
    <property type="project" value="GO_Central"/>
</dbReference>
<feature type="domain" description="J" evidence="7">
    <location>
        <begin position="25"/>
        <end position="87"/>
    </location>
</feature>
<dbReference type="GO" id="GO:0009408">
    <property type="term" value="P:response to heat"/>
    <property type="evidence" value="ECO:0007669"/>
    <property type="project" value="InterPro"/>
</dbReference>
<dbReference type="FunFam" id="2.60.260.20:FF:000013">
    <property type="entry name" value="DnaJ subfamily B member 11"/>
    <property type="match status" value="1"/>
</dbReference>
<sequence length="363" mass="40394">MMKIKSLIILVIVVCLSVFTYAGRDFYDILGITRDSSPADIKRSYRKLSVKYHPDKNPDKKDMYIEINSAYETLSDPEKRRIYDQYGEEGLKQNHGGGGFDPFDIFSVFGGGGRHQQQAQQQQRGADIELELEVTLKDLYIGKTTKVTHKKQVLCTKCRGSGAKKASDVTTCGGCKGSGIKLKVQQLGPGFVQQIQSACDECGGKGKKVTSKCPHCHGKKVEIGEETYTIEIERGMNDQSIIKLEQLGEESPDVTPGDIIFKIVTSPDSKFRRSGDNLYYDMSITLLEALVGFKKEIDHLDGHKVEINRVDVTSPGLTIKVDGEGMPHHSFPSQTGDLYVIFNIIFPQKVSAEDKLSFEKLLK</sequence>
<keyword evidence="3 5" id="KW-0863">Zinc-finger</keyword>
<feature type="domain" description="CR-type" evidence="8">
    <location>
        <begin position="142"/>
        <end position="225"/>
    </location>
</feature>
<accession>Q54SQ0</accession>
<dbReference type="PROSITE" id="PS51188">
    <property type="entry name" value="ZF_CR"/>
    <property type="match status" value="1"/>
</dbReference>
<dbReference type="Gene3D" id="2.10.230.10">
    <property type="entry name" value="Heat shock protein DnaJ, cysteine-rich domain"/>
    <property type="match status" value="1"/>
</dbReference>
<dbReference type="InterPro" id="IPR036410">
    <property type="entry name" value="HSP_DnaJ_Cys-rich_dom_sf"/>
</dbReference>
<dbReference type="InterPro" id="IPR012724">
    <property type="entry name" value="DnaJ"/>
</dbReference>
<dbReference type="PROSITE" id="PS50076">
    <property type="entry name" value="DNAJ_2"/>
    <property type="match status" value="1"/>
</dbReference>
<dbReference type="HAMAP" id="MF_01152">
    <property type="entry name" value="DnaJ"/>
    <property type="match status" value="1"/>
</dbReference>
<dbReference type="PROSITE" id="PS00636">
    <property type="entry name" value="DNAJ_1"/>
    <property type="match status" value="1"/>
</dbReference>
<keyword evidence="1 5" id="KW-0479">Metal-binding</keyword>
<dbReference type="GO" id="GO:0051087">
    <property type="term" value="F:protein-folding chaperone binding"/>
    <property type="evidence" value="ECO:0000318"/>
    <property type="project" value="GO_Central"/>
</dbReference>
<dbReference type="PhylomeDB" id="Q54SQ0"/>
<name>Q54SQ0_DICDI</name>
<dbReference type="SUPFAM" id="SSF57938">
    <property type="entry name" value="DnaJ/Hsp40 cysteine-rich domain"/>
    <property type="match status" value="1"/>
</dbReference>
<dbReference type="AlphaFoldDB" id="Q54SQ0"/>
<evidence type="ECO:0000313" key="10">
    <source>
        <dbReference type="Proteomes" id="UP000002195"/>
    </source>
</evidence>
<dbReference type="SUPFAM" id="SSF49493">
    <property type="entry name" value="HSP40/DnaJ peptide-binding domain"/>
    <property type="match status" value="2"/>
</dbReference>
<dbReference type="EMBL" id="AAFI02000047">
    <property type="protein sequence ID" value="EAL66278.1"/>
    <property type="molecule type" value="Genomic_DNA"/>
</dbReference>
<dbReference type="GlyGen" id="Q54SQ0">
    <property type="glycosylation" value="1 site"/>
</dbReference>
<dbReference type="Pfam" id="PF00226">
    <property type="entry name" value="DnaJ"/>
    <property type="match status" value="1"/>
</dbReference>
<dbReference type="InterPro" id="IPR008971">
    <property type="entry name" value="HSP40/DnaJ_pept-bd"/>
</dbReference>
<dbReference type="InterPro" id="IPR002939">
    <property type="entry name" value="DnaJ_C"/>
</dbReference>
<dbReference type="FunFam" id="2.10.230.10:FF:000001">
    <property type="entry name" value="DnaJ subfamily A member 2"/>
    <property type="match status" value="1"/>
</dbReference>
<dbReference type="KEGG" id="ddi:DDB_G0282313"/>
<protein>
    <submittedName>
        <fullName evidence="9">Heat shock protein DnaJ family protein</fullName>
    </submittedName>
</protein>
<dbReference type="RefSeq" id="XP_640251.1">
    <property type="nucleotide sequence ID" value="XM_635159.1"/>
</dbReference>
<evidence type="ECO:0000256" key="3">
    <source>
        <dbReference type="ARBA" id="ARBA00022771"/>
    </source>
</evidence>
<reference evidence="9 10" key="1">
    <citation type="journal article" date="2005" name="Nature">
        <title>The genome of the social amoeba Dictyostelium discoideum.</title>
        <authorList>
            <consortium name="The Dictyostelium discoideum Sequencing Consortium"/>
            <person name="Eichinger L."/>
            <person name="Pachebat J.A."/>
            <person name="Glockner G."/>
            <person name="Rajandream M.A."/>
            <person name="Sucgang R."/>
            <person name="Berriman M."/>
            <person name="Song J."/>
            <person name="Olsen R."/>
            <person name="Szafranski K."/>
            <person name="Xu Q."/>
            <person name="Tunggal B."/>
            <person name="Kummerfeld S."/>
            <person name="Madera M."/>
            <person name="Konfortov B.A."/>
            <person name="Rivero F."/>
            <person name="Bankier A.T."/>
            <person name="Lehmann R."/>
            <person name="Hamlin N."/>
            <person name="Davies R."/>
            <person name="Gaudet P."/>
            <person name="Fey P."/>
            <person name="Pilcher K."/>
            <person name="Chen G."/>
            <person name="Saunders D."/>
            <person name="Sodergren E."/>
            <person name="Davis P."/>
            <person name="Kerhornou A."/>
            <person name="Nie X."/>
            <person name="Hall N."/>
            <person name="Anjard C."/>
            <person name="Hemphill L."/>
            <person name="Bason N."/>
            <person name="Farbrother P."/>
            <person name="Desany B."/>
            <person name="Just E."/>
            <person name="Morio T."/>
            <person name="Rost R."/>
            <person name="Churcher C."/>
            <person name="Cooper J."/>
            <person name="Haydock S."/>
            <person name="van Driessche N."/>
            <person name="Cronin A."/>
            <person name="Goodhead I."/>
            <person name="Muzny D."/>
            <person name="Mourier T."/>
            <person name="Pain A."/>
            <person name="Lu M."/>
            <person name="Harper D."/>
            <person name="Lindsay R."/>
            <person name="Hauser H."/>
            <person name="James K."/>
            <person name="Quiles M."/>
            <person name="Madan Babu M."/>
            <person name="Saito T."/>
            <person name="Buchrieser C."/>
            <person name="Wardroper A."/>
            <person name="Felder M."/>
            <person name="Thangavelu M."/>
            <person name="Johnson D."/>
            <person name="Knights A."/>
            <person name="Loulseged H."/>
            <person name="Mungall K."/>
            <person name="Oliver K."/>
            <person name="Price C."/>
            <person name="Quail M.A."/>
            <person name="Urushihara H."/>
            <person name="Hernandez J."/>
            <person name="Rabbinowitsch E."/>
            <person name="Steffen D."/>
            <person name="Sanders M."/>
            <person name="Ma J."/>
            <person name="Kohara Y."/>
            <person name="Sharp S."/>
            <person name="Simmonds M."/>
            <person name="Spiegler S."/>
            <person name="Tivey A."/>
            <person name="Sugano S."/>
            <person name="White B."/>
            <person name="Walker D."/>
            <person name="Woodward J."/>
            <person name="Winckler T."/>
            <person name="Tanaka Y."/>
            <person name="Shaulsky G."/>
            <person name="Schleicher M."/>
            <person name="Weinstock G."/>
            <person name="Rosenthal A."/>
            <person name="Cox E.C."/>
            <person name="Chisholm R.L."/>
            <person name="Gibbs R."/>
            <person name="Loomis W.F."/>
            <person name="Platzer M."/>
            <person name="Kay R.R."/>
            <person name="Williams J."/>
            <person name="Dear P.H."/>
            <person name="Noegel A.A."/>
            <person name="Barrell B."/>
            <person name="Kuspa A."/>
        </authorList>
    </citation>
    <scope>NUCLEOTIDE SEQUENCE [LARGE SCALE GENOMIC DNA]</scope>
    <source>
        <strain evidence="9 10">AX4</strain>
    </source>
</reference>
<dbReference type="OMA" id="FFFQDGE"/>
<evidence type="ECO:0000256" key="1">
    <source>
        <dbReference type="ARBA" id="ARBA00022723"/>
    </source>
</evidence>
<dbReference type="Gene3D" id="2.60.260.20">
    <property type="entry name" value="Urease metallochaperone UreE, N-terminal domain"/>
    <property type="match status" value="2"/>
</dbReference>
<gene>
    <name evidence="9" type="ORF">DDB_G0282313</name>
</gene>
<dbReference type="HOGENOM" id="CLU_017633_0_2_1"/>
<evidence type="ECO:0000256" key="4">
    <source>
        <dbReference type="ARBA" id="ARBA00022833"/>
    </source>
</evidence>
<dbReference type="InterPro" id="IPR001623">
    <property type="entry name" value="DnaJ_domain"/>
</dbReference>
<dbReference type="InterPro" id="IPR044713">
    <property type="entry name" value="DNJA1/2-like"/>
</dbReference>